<dbReference type="GO" id="GO:0019353">
    <property type="term" value="P:protoporphyrinogen IX biosynthetic process from glutamate"/>
    <property type="evidence" value="ECO:0007669"/>
    <property type="project" value="TreeGrafter"/>
</dbReference>
<dbReference type="Gene3D" id="3.40.50.720">
    <property type="entry name" value="NAD(P)-binding Rossmann-like Domain"/>
    <property type="match status" value="1"/>
</dbReference>
<feature type="domain" description="Tetrapyrrole biosynthesis glutamyl-tRNA reductase dimerisation" evidence="13">
    <location>
        <begin position="344"/>
        <end position="439"/>
    </location>
</feature>
<dbReference type="HAMAP" id="MF_00087">
    <property type="entry name" value="Glu_tRNA_reductase"/>
    <property type="match status" value="1"/>
</dbReference>
<keyword evidence="5 8" id="KW-0560">Oxidoreductase</keyword>
<dbReference type="UniPathway" id="UPA00251">
    <property type="reaction ID" value="UER00316"/>
</dbReference>
<dbReference type="Pfam" id="PF05201">
    <property type="entry name" value="GlutR_N"/>
    <property type="match status" value="1"/>
</dbReference>
<feature type="binding site" evidence="8">
    <location>
        <begin position="75"/>
        <end position="78"/>
    </location>
    <ligand>
        <name>substrate</name>
    </ligand>
</feature>
<proteinExistence type="inferred from homology"/>
<comment type="similarity">
    <text evidence="2 8 12">Belongs to the glutamyl-tRNA reductase family.</text>
</comment>
<dbReference type="CDD" id="cd05213">
    <property type="entry name" value="NAD_bind_Glutamyl_tRNA_reduct"/>
    <property type="match status" value="1"/>
</dbReference>
<evidence type="ECO:0000256" key="1">
    <source>
        <dbReference type="ARBA" id="ARBA00005059"/>
    </source>
</evidence>
<protein>
    <recommendedName>
        <fullName evidence="3 8">Glutamyl-tRNA reductase</fullName>
        <shortName evidence="8">GluTR</shortName>
        <ecNumber evidence="3 8">1.2.1.70</ecNumber>
    </recommendedName>
</protein>
<evidence type="ECO:0000256" key="7">
    <source>
        <dbReference type="ARBA" id="ARBA00047464"/>
    </source>
</evidence>
<comment type="function">
    <text evidence="8">Catalyzes the NADPH-dependent reduction of glutamyl-tRNA(Glu) to glutamate 1-semialdehyde (GSA).</text>
</comment>
<comment type="caution">
    <text evidence="8">Lacks conserved residue(s) required for the propagation of feature annotation.</text>
</comment>
<accession>A0A1I5H2N7</accession>
<dbReference type="InterPro" id="IPR006151">
    <property type="entry name" value="Shikm_DH/Glu-tRNA_Rdtase"/>
</dbReference>
<evidence type="ECO:0000259" key="15">
    <source>
        <dbReference type="Pfam" id="PF05201"/>
    </source>
</evidence>
<dbReference type="PANTHER" id="PTHR43013:SF1">
    <property type="entry name" value="GLUTAMYL-TRNA REDUCTASE"/>
    <property type="match status" value="1"/>
</dbReference>
<evidence type="ECO:0000256" key="12">
    <source>
        <dbReference type="RuleBase" id="RU000584"/>
    </source>
</evidence>
<evidence type="ECO:0000313" key="16">
    <source>
        <dbReference type="EMBL" id="SFO42413.1"/>
    </source>
</evidence>
<dbReference type="Gene3D" id="3.30.460.30">
    <property type="entry name" value="Glutamyl-tRNA reductase, N-terminal domain"/>
    <property type="match status" value="1"/>
</dbReference>
<dbReference type="SUPFAM" id="SSF51735">
    <property type="entry name" value="NAD(P)-binding Rossmann-fold domains"/>
    <property type="match status" value="1"/>
</dbReference>
<dbReference type="GO" id="GO:0050661">
    <property type="term" value="F:NADP binding"/>
    <property type="evidence" value="ECO:0007669"/>
    <property type="project" value="InterPro"/>
</dbReference>
<dbReference type="Pfam" id="PF00745">
    <property type="entry name" value="GlutR_dimer"/>
    <property type="match status" value="1"/>
</dbReference>
<dbReference type="NCBIfam" id="TIGR01035">
    <property type="entry name" value="hemA"/>
    <property type="match status" value="1"/>
</dbReference>
<dbReference type="InterPro" id="IPR036453">
    <property type="entry name" value="GluRdtase_dimer_dom_sf"/>
</dbReference>
<comment type="domain">
    <text evidence="8">Possesses an unusual extended V-shaped dimeric structure with each monomer consisting of three distinct domains arranged along a curved 'spinal' alpha-helix. The N-terminal catalytic domain specifically recognizes the glutamate moiety of the substrate. The second domain is the NADPH-binding domain, and the third C-terminal domain is responsible for dimerization.</text>
</comment>
<comment type="subunit">
    <text evidence="8">Homodimer.</text>
</comment>
<feature type="site" description="Important for activity" evidence="8 11">
    <location>
        <position position="125"/>
    </location>
</feature>
<dbReference type="SUPFAM" id="SSF69075">
    <property type="entry name" value="Glutamyl tRNA-reductase dimerization domain"/>
    <property type="match status" value="1"/>
</dbReference>
<evidence type="ECO:0000259" key="13">
    <source>
        <dbReference type="Pfam" id="PF00745"/>
    </source>
</evidence>
<evidence type="ECO:0000313" key="17">
    <source>
        <dbReference type="Proteomes" id="UP000199564"/>
    </source>
</evidence>
<dbReference type="GO" id="GO:0008883">
    <property type="term" value="F:glutamyl-tRNA reductase activity"/>
    <property type="evidence" value="ECO:0007669"/>
    <property type="project" value="UniProtKB-UniRule"/>
</dbReference>
<reference evidence="17" key="1">
    <citation type="submission" date="2016-10" db="EMBL/GenBank/DDBJ databases">
        <authorList>
            <person name="Varghese N."/>
            <person name="Submissions S."/>
        </authorList>
    </citation>
    <scope>NUCLEOTIDE SEQUENCE [LARGE SCALE GENOMIC DNA]</scope>
    <source>
        <strain evidence="17">DSM 15282</strain>
    </source>
</reference>
<evidence type="ECO:0000256" key="3">
    <source>
        <dbReference type="ARBA" id="ARBA00012970"/>
    </source>
</evidence>
<organism evidence="16 17">
    <name type="scientific">Algoriphagus ornithinivorans</name>
    <dbReference type="NCBI Taxonomy" id="226506"/>
    <lineage>
        <taxon>Bacteria</taxon>
        <taxon>Pseudomonadati</taxon>
        <taxon>Bacteroidota</taxon>
        <taxon>Cytophagia</taxon>
        <taxon>Cytophagales</taxon>
        <taxon>Cyclobacteriaceae</taxon>
        <taxon>Algoriphagus</taxon>
    </lineage>
</organism>
<name>A0A1I5H2N7_9BACT</name>
<keyword evidence="4 8" id="KW-0521">NADP</keyword>
<comment type="catalytic activity">
    <reaction evidence="7 8 12">
        <text>(S)-4-amino-5-oxopentanoate + tRNA(Glu) + NADP(+) = L-glutamyl-tRNA(Glu) + NADPH + H(+)</text>
        <dbReference type="Rhea" id="RHEA:12344"/>
        <dbReference type="Rhea" id="RHEA-COMP:9663"/>
        <dbReference type="Rhea" id="RHEA-COMP:9680"/>
        <dbReference type="ChEBI" id="CHEBI:15378"/>
        <dbReference type="ChEBI" id="CHEBI:57501"/>
        <dbReference type="ChEBI" id="CHEBI:57783"/>
        <dbReference type="ChEBI" id="CHEBI:58349"/>
        <dbReference type="ChEBI" id="CHEBI:78442"/>
        <dbReference type="ChEBI" id="CHEBI:78520"/>
        <dbReference type="EC" id="1.2.1.70"/>
    </reaction>
</comment>
<evidence type="ECO:0000259" key="14">
    <source>
        <dbReference type="Pfam" id="PF01488"/>
    </source>
</evidence>
<feature type="binding site" evidence="8">
    <location>
        <position position="146"/>
    </location>
    <ligand>
        <name>substrate</name>
    </ligand>
</feature>
<keyword evidence="17" id="KW-1185">Reference proteome</keyword>
<feature type="binding site" evidence="8 10">
    <location>
        <begin position="215"/>
        <end position="220"/>
    </location>
    <ligand>
        <name>NADP(+)</name>
        <dbReference type="ChEBI" id="CHEBI:58349"/>
    </ligand>
</feature>
<feature type="domain" description="Glutamyl-tRNA reductase N-terminal" evidence="15">
    <location>
        <begin position="33"/>
        <end position="182"/>
    </location>
</feature>
<dbReference type="InterPro" id="IPR036291">
    <property type="entry name" value="NAD(P)-bd_dom_sf"/>
</dbReference>
<dbReference type="PANTHER" id="PTHR43013">
    <property type="entry name" value="GLUTAMYL-TRNA REDUCTASE"/>
    <property type="match status" value="1"/>
</dbReference>
<evidence type="ECO:0000256" key="6">
    <source>
        <dbReference type="ARBA" id="ARBA00023244"/>
    </source>
</evidence>
<dbReference type="SUPFAM" id="SSF69742">
    <property type="entry name" value="Glutamyl tRNA-reductase catalytic, N-terminal domain"/>
    <property type="match status" value="1"/>
</dbReference>
<feature type="domain" description="Quinate/shikimate 5-dehydrogenase/glutamyl-tRNA reductase" evidence="14">
    <location>
        <begin position="198"/>
        <end position="327"/>
    </location>
</feature>
<feature type="binding site" evidence="8">
    <location>
        <begin position="140"/>
        <end position="142"/>
    </location>
    <ligand>
        <name>substrate</name>
    </ligand>
</feature>
<sequence>MIKDYKKKSFEADLSLKFAPKTDAMQIKFRALSLSHKTAPVQIRELIALDDQAIHSILIKLKEFFSLGDALILSTCNRTEVYYSHDLDLSTEIIKLIGLEKGMTDVVDYFDYFEIFNDDKSAINHLFRVSMGLEAQVVGDIQISNQVKRAYQAAADLDMAGPFLHRLMHTVFFTNKRIVQETSFRDGAASLSYAAIELIESLTSNTYQPRVLLIGVGEIGEDVAKNMVYLPDAKVKITNRTQSKAEAIAAELGFEVVPFDDCLDAMKEADVIVSSIQRSEPFITKKLISDFEIQSYKLLVDLSVPRSIETTVEDIPGVILYNVDNIRSKATEALDKRLAAIPRVEEIIEETIEEFSSWKKEMLVSPTINKLKQSLEQIRQEELARFMKNASEEEFAVIDKITKSMMQKVLKVPVVQLRAACKRDEAEEMIEFISDLFDLNQEKTEN</sequence>
<evidence type="ECO:0000256" key="9">
    <source>
        <dbReference type="PIRSR" id="PIRSR000445-1"/>
    </source>
</evidence>
<evidence type="ECO:0000256" key="11">
    <source>
        <dbReference type="PIRSR" id="PIRSR000445-4"/>
    </source>
</evidence>
<dbReference type="InterPro" id="IPR015895">
    <property type="entry name" value="4pyrrol_synth_GluRdtase_N"/>
</dbReference>
<evidence type="ECO:0000256" key="2">
    <source>
        <dbReference type="ARBA" id="ARBA00005916"/>
    </source>
</evidence>
<evidence type="ECO:0000256" key="5">
    <source>
        <dbReference type="ARBA" id="ARBA00023002"/>
    </source>
</evidence>
<comment type="miscellaneous">
    <text evidence="8">During catalysis, the active site Cys acts as a nucleophile attacking the alpha-carbonyl group of tRNA-bound glutamate with the formation of a thioester intermediate between enzyme and glutamate, and the concomitant release of tRNA(Glu). The thioester intermediate is finally reduced by direct hydride transfer from NADPH, to form the product GSA.</text>
</comment>
<evidence type="ECO:0000256" key="4">
    <source>
        <dbReference type="ARBA" id="ARBA00022857"/>
    </source>
</evidence>
<keyword evidence="6 8" id="KW-0627">Porphyrin biosynthesis</keyword>
<dbReference type="EC" id="1.2.1.70" evidence="3 8"/>
<evidence type="ECO:0000256" key="8">
    <source>
        <dbReference type="HAMAP-Rule" id="MF_00087"/>
    </source>
</evidence>
<dbReference type="STRING" id="226506.SAMN04488519_106244"/>
<dbReference type="InterPro" id="IPR036343">
    <property type="entry name" value="GluRdtase_N_sf"/>
</dbReference>
<dbReference type="PIRSF" id="PIRSF000445">
    <property type="entry name" value="4pyrrol_synth_GluRdtase"/>
    <property type="match status" value="1"/>
</dbReference>
<feature type="active site" description="Nucleophile" evidence="8 9">
    <location>
        <position position="76"/>
    </location>
</feature>
<dbReference type="AlphaFoldDB" id="A0A1I5H2N7"/>
<dbReference type="Proteomes" id="UP000199564">
    <property type="component" value="Unassembled WGS sequence"/>
</dbReference>
<comment type="pathway">
    <text evidence="1 8 12">Porphyrin-containing compound metabolism; protoporphyrin-IX biosynthesis; 5-aminolevulinate from L-glutamyl-tRNA(Glu): step 1/2.</text>
</comment>
<dbReference type="Pfam" id="PF01488">
    <property type="entry name" value="Shikimate_DH"/>
    <property type="match status" value="1"/>
</dbReference>
<dbReference type="InterPro" id="IPR000343">
    <property type="entry name" value="4pyrrol_synth_GluRdtase"/>
</dbReference>
<dbReference type="InterPro" id="IPR015896">
    <property type="entry name" value="4pyrrol_synth_GluRdtase_dimer"/>
</dbReference>
<evidence type="ECO:0000256" key="10">
    <source>
        <dbReference type="PIRSR" id="PIRSR000445-3"/>
    </source>
</evidence>
<gene>
    <name evidence="8" type="primary">hemA</name>
    <name evidence="16" type="ORF">SAMN04488519_106244</name>
</gene>
<dbReference type="EMBL" id="FOVW01000006">
    <property type="protein sequence ID" value="SFO42413.1"/>
    <property type="molecule type" value="Genomic_DNA"/>
</dbReference>